<name>A0A6S7JY53_PARCT</name>
<reference evidence="4" key="1">
    <citation type="submission" date="2020-04" db="EMBL/GenBank/DDBJ databases">
        <authorList>
            <person name="Alioto T."/>
            <person name="Alioto T."/>
            <person name="Gomez Garrido J."/>
        </authorList>
    </citation>
    <scope>NUCLEOTIDE SEQUENCE</scope>
    <source>
        <strain evidence="4">A484AB</strain>
    </source>
</reference>
<comment type="similarity">
    <text evidence="1">Belongs to the vertnin family.</text>
</comment>
<sequence>MAFINDMEIAELQKTLTTREAAGEILANFLPLLRNLLSDVPHSDAYNRREDRLTSGLLPEEFGSWIPLSSRADGNCLFHSASILLIGNETLSGILRLLTVSELFAHSDFYGDHPQVTQFAQASGYSQAAIFSILLSDDLASDVYAGNSDNAPRAIESLAKTSAKPYVFSSQFHVLALASVIRRPIFSVYPDIPGCTAIKNALHCVCYPREGFLENSSLNAADPVHIMWTRANISPLRDCSKNQQFPLNSSNKKRFLLISKQLPVKKQQQQTTVPIKRQQQKRGPIKPQKQTTDPMKSQQQKTDPMKSQQQKTDPMKPQQQKRGPIKPRQQTDQMKQQQKTTDQMKQQQQTTDQMKQQQQTDQMKQQQQTTDQMKQQQQTDQMKQQQQTDKIKQQQQTDQMKLLQQTTDEMKQQQQTTDQIKQQQQTTFSSNPQILTHLKKTGKTSNSN</sequence>
<dbReference type="AlphaFoldDB" id="A0A6S7JY53"/>
<feature type="compositionally biased region" description="Low complexity" evidence="3">
    <location>
        <begin position="330"/>
        <end position="427"/>
    </location>
</feature>
<accession>A0A6S7JY53</accession>
<feature type="compositionally biased region" description="Polar residues" evidence="3">
    <location>
        <begin position="288"/>
        <end position="321"/>
    </location>
</feature>
<dbReference type="EMBL" id="CACRXK020011181">
    <property type="protein sequence ID" value="CAB4020911.1"/>
    <property type="molecule type" value="Genomic_DNA"/>
</dbReference>
<keyword evidence="5" id="KW-1185">Reference proteome</keyword>
<evidence type="ECO:0000256" key="3">
    <source>
        <dbReference type="SAM" id="MobiDB-lite"/>
    </source>
</evidence>
<dbReference type="InterPro" id="IPR047273">
    <property type="entry name" value="VRTN_OTU_dom"/>
</dbReference>
<dbReference type="GO" id="GO:0006357">
    <property type="term" value="P:regulation of transcription by RNA polymerase II"/>
    <property type="evidence" value="ECO:0007669"/>
    <property type="project" value="TreeGrafter"/>
</dbReference>
<evidence type="ECO:0000256" key="1">
    <source>
        <dbReference type="ARBA" id="ARBA00007290"/>
    </source>
</evidence>
<organism evidence="4 5">
    <name type="scientific">Paramuricea clavata</name>
    <name type="common">Red gorgonian</name>
    <name type="synonym">Violescent sea-whip</name>
    <dbReference type="NCBI Taxonomy" id="317549"/>
    <lineage>
        <taxon>Eukaryota</taxon>
        <taxon>Metazoa</taxon>
        <taxon>Cnidaria</taxon>
        <taxon>Anthozoa</taxon>
        <taxon>Octocorallia</taxon>
        <taxon>Malacalcyonacea</taxon>
        <taxon>Plexauridae</taxon>
        <taxon>Paramuricea</taxon>
    </lineage>
</organism>
<comment type="caution">
    <text evidence="4">The sequence shown here is derived from an EMBL/GenBank/DDBJ whole genome shotgun (WGS) entry which is preliminary data.</text>
</comment>
<dbReference type="CDD" id="cd22791">
    <property type="entry name" value="OTU_VRTN"/>
    <property type="match status" value="1"/>
</dbReference>
<evidence type="ECO:0000313" key="4">
    <source>
        <dbReference type="EMBL" id="CAB4020911.1"/>
    </source>
</evidence>
<dbReference type="GO" id="GO:0000785">
    <property type="term" value="C:chromatin"/>
    <property type="evidence" value="ECO:0007669"/>
    <property type="project" value="TreeGrafter"/>
</dbReference>
<proteinExistence type="inferred from homology"/>
<dbReference type="Proteomes" id="UP001152795">
    <property type="component" value="Unassembled WGS sequence"/>
</dbReference>
<gene>
    <name evidence="4" type="ORF">PACLA_8A024489</name>
</gene>
<dbReference type="PANTHER" id="PTHR16081:SF0">
    <property type="entry name" value="VERTNIN"/>
    <property type="match status" value="1"/>
</dbReference>
<dbReference type="PANTHER" id="PTHR16081">
    <property type="entry name" value="VERTNIN"/>
    <property type="match status" value="1"/>
</dbReference>
<feature type="region of interest" description="Disordered" evidence="3">
    <location>
        <begin position="261"/>
        <end position="448"/>
    </location>
</feature>
<dbReference type="OrthoDB" id="5989585at2759"/>
<protein>
    <recommendedName>
        <fullName evidence="2">Vertnin</fullName>
    </recommendedName>
</protein>
<dbReference type="InterPro" id="IPR038822">
    <property type="entry name" value="Vertnin-like"/>
</dbReference>
<evidence type="ECO:0000313" key="5">
    <source>
        <dbReference type="Proteomes" id="UP001152795"/>
    </source>
</evidence>
<evidence type="ECO:0000256" key="2">
    <source>
        <dbReference type="ARBA" id="ARBA00020188"/>
    </source>
</evidence>